<dbReference type="VEuPathDB" id="MicrosporidiaDB:NEQG_00715"/>
<protein>
    <recommendedName>
        <fullName evidence="3">Spindle pole body component</fullName>
    </recommendedName>
</protein>
<dbReference type="InterPro" id="IPR042241">
    <property type="entry name" value="GCP_C_sf"/>
</dbReference>
<proteinExistence type="predicted"/>
<dbReference type="EMBL" id="GL870877">
    <property type="protein sequence ID" value="EIJ88896.1"/>
    <property type="molecule type" value="Genomic_DNA"/>
</dbReference>
<evidence type="ECO:0008006" key="3">
    <source>
        <dbReference type="Google" id="ProtNLM"/>
    </source>
</evidence>
<dbReference type="Gene3D" id="1.20.120.1900">
    <property type="entry name" value="Gamma-tubulin complex, C-terminal domain"/>
    <property type="match status" value="1"/>
</dbReference>
<dbReference type="OMA" id="FEERHTY"/>
<reference evidence="1" key="1">
    <citation type="submission" date="2011-01" db="EMBL/GenBank/DDBJ databases">
        <title>The Genome Sequence of Nematocida parisii strain ERTm3.</title>
        <authorList>
            <consortium name="The Broad Institute Genome Sequencing Platform"/>
            <consortium name="The Broad Institute Genome Sequencing Center for Infectious Disease"/>
            <person name="Cuomo C."/>
            <person name="Troemel E."/>
            <person name="Young S.K."/>
            <person name="Zeng Q."/>
            <person name="Gargeya S."/>
            <person name="Fitzgerald M."/>
            <person name="Haas B."/>
            <person name="Abouelleil A."/>
            <person name="Alvarado L."/>
            <person name="Arachchi H.M."/>
            <person name="Berlin A."/>
            <person name="Chapman S.B."/>
            <person name="Gearin G."/>
            <person name="Goldberg J."/>
            <person name="Griggs A."/>
            <person name="Gujja S."/>
            <person name="Hansen M."/>
            <person name="Heiman D."/>
            <person name="Howarth C."/>
            <person name="Larimer J."/>
            <person name="Lui A."/>
            <person name="MacDonald P.J.P."/>
            <person name="McCowen C."/>
            <person name="Montmayeur A."/>
            <person name="Murphy C."/>
            <person name="Neiman D."/>
            <person name="Pearson M."/>
            <person name="Priest M."/>
            <person name="Roberts A."/>
            <person name="Saif S."/>
            <person name="Shea T."/>
            <person name="Sisk P."/>
            <person name="Stolte C."/>
            <person name="Sykes S."/>
            <person name="Wortman J."/>
            <person name="Nusbaum C."/>
            <person name="Birren B."/>
        </authorList>
    </citation>
    <scope>NUCLEOTIDE SEQUENCE</scope>
    <source>
        <strain evidence="1">ERTm3</strain>
    </source>
</reference>
<dbReference type="OrthoDB" id="2192946at2759"/>
<accession>I3EI49</accession>
<organism evidence="1 2">
    <name type="scientific">Nematocida parisii (strain ERTm3)</name>
    <name type="common">Nematode killer fungus</name>
    <dbReference type="NCBI Taxonomy" id="935791"/>
    <lineage>
        <taxon>Eukaryota</taxon>
        <taxon>Fungi</taxon>
        <taxon>Fungi incertae sedis</taxon>
        <taxon>Microsporidia</taxon>
        <taxon>Nematocida</taxon>
    </lineage>
</organism>
<dbReference type="InParanoid" id="I3EI49"/>
<evidence type="ECO:0000313" key="1">
    <source>
        <dbReference type="EMBL" id="EIJ88896.1"/>
    </source>
</evidence>
<sequence>MDSMRKGKEPLLADLLFAMAGVDCKAVRVRQSSGQEMGTFVNSSVPKNSIQIVRELLVIIAGIKKCRYHIENVYFEAGPIRKYLFKAIEEEIQYYLEKVDRVRQEVRNTAVHIEALPFIFQEEIETFTGLTEVLRDADSEGDLFLLGVVLKSRLKSTRIISSLIAPMNRILVRLIQGEDTSGYFEERHTYDYAESFWSSHYRIKEAVPAYLAGCFNKLVELGKISKIRRVMGEPAIKYGAEVLSVCLDRRSSIINEQSLNAYFMRIIECPAVRQMWQESMAELFSRIGLDVSKYSELFQEIGERILKVPSKKDISLVNYLMRKGSAGYSSYEEHVDSPSLSFLDDCTFLLESVEGVRSSPVTFVYNEVSLEKTLLGIYDTRCSKSVAGLSLLQGLDITFSLKEPLSMFFSAKSVYELRIIFRLIYSLYAIEYFLCSQYSNWRIKQVLLSFVTGVRMVITEKIDTEFQTVINEEHIQNYTGSLESALSNIMKASLLTSPFLIQFYSKVFSIAFMYIELANREQLTVEEEKEILNSLRHCFRAAIPYVKSPLLILLFESLLCTEQPEMAQNSDYYSNMHPV</sequence>
<gene>
    <name evidence="1" type="ORF">NEQG_00715</name>
</gene>
<keyword evidence="2" id="KW-1185">Reference proteome</keyword>
<evidence type="ECO:0000313" key="2">
    <source>
        <dbReference type="Proteomes" id="UP000002872"/>
    </source>
</evidence>
<dbReference type="HOGENOM" id="CLU_487524_0_0_1"/>
<name>I3EI49_NEMP3</name>
<dbReference type="AlphaFoldDB" id="I3EI49"/>
<dbReference type="STRING" id="935791.I3EI49"/>
<dbReference type="Proteomes" id="UP000002872">
    <property type="component" value="Unassembled WGS sequence"/>
</dbReference>